<evidence type="ECO:0000313" key="10">
    <source>
        <dbReference type="EMBL" id="QJQ04738.1"/>
    </source>
</evidence>
<gene>
    <name evidence="10" type="primary">motD</name>
    <name evidence="10" type="ORF">EJG51_001460</name>
</gene>
<comment type="similarity">
    <text evidence="2">Belongs to the MotB family.</text>
</comment>
<evidence type="ECO:0000256" key="5">
    <source>
        <dbReference type="ARBA" id="ARBA00022989"/>
    </source>
</evidence>
<keyword evidence="10" id="KW-0969">Cilium</keyword>
<evidence type="ECO:0000313" key="11">
    <source>
        <dbReference type="Proteomes" id="UP000274350"/>
    </source>
</evidence>
<dbReference type="PANTHER" id="PTHR30329">
    <property type="entry name" value="STATOR ELEMENT OF FLAGELLAR MOTOR COMPLEX"/>
    <property type="match status" value="1"/>
</dbReference>
<dbReference type="GO" id="GO:0005886">
    <property type="term" value="C:plasma membrane"/>
    <property type="evidence" value="ECO:0007669"/>
    <property type="project" value="UniProtKB-SubCell"/>
</dbReference>
<dbReference type="Proteomes" id="UP000274350">
    <property type="component" value="Chromosome"/>
</dbReference>
<dbReference type="CDD" id="cd07185">
    <property type="entry name" value="OmpA_C-like"/>
    <property type="match status" value="1"/>
</dbReference>
<evidence type="ECO:0000256" key="8">
    <source>
        <dbReference type="SAM" id="Phobius"/>
    </source>
</evidence>
<dbReference type="SUPFAM" id="SSF103088">
    <property type="entry name" value="OmpA-like"/>
    <property type="match status" value="1"/>
</dbReference>
<evidence type="ECO:0000256" key="7">
    <source>
        <dbReference type="PROSITE-ProRule" id="PRU00473"/>
    </source>
</evidence>
<keyword evidence="10" id="KW-0966">Cell projection</keyword>
<dbReference type="PANTHER" id="PTHR30329:SF20">
    <property type="entry name" value="EXPORTED PROTEIN"/>
    <property type="match status" value="1"/>
</dbReference>
<dbReference type="Pfam" id="PF00691">
    <property type="entry name" value="OmpA"/>
    <property type="match status" value="1"/>
</dbReference>
<reference evidence="10 11" key="1">
    <citation type="journal article" date="2019" name="Int. J. Syst. Evol. Microbiol.">
        <title>Undibacterium piscinae sp. nov., isolated from Korean shiner intestine.</title>
        <authorList>
            <person name="Lee S.Y."/>
            <person name="Kang W."/>
            <person name="Kim P.S."/>
            <person name="Kim H.S."/>
            <person name="Sung H."/>
            <person name="Shin N.R."/>
            <person name="Whon T.W."/>
            <person name="Yun J.H."/>
            <person name="Lee J.Y."/>
            <person name="Lee J.Y."/>
            <person name="Jung M.J."/>
            <person name="Jeong Y.S."/>
            <person name="Tak E.J."/>
            <person name="Han J.E."/>
            <person name="Hyun D.W."/>
            <person name="Kang M.S."/>
            <person name="Lee K.E."/>
            <person name="Lee B.H."/>
            <person name="Bae J.W."/>
        </authorList>
    </citation>
    <scope>NUCLEOTIDE SEQUENCE [LARGE SCALE GENOMIC DNA]</scope>
    <source>
        <strain evidence="10 11">S11R28</strain>
    </source>
</reference>
<evidence type="ECO:0000256" key="6">
    <source>
        <dbReference type="ARBA" id="ARBA00023136"/>
    </source>
</evidence>
<sequence length="260" mass="28540">MARKKYSEEPDNHDRWLVSYADFMTLLFAFFVVMYAISSLNEGKYKVLSNSLNGAFGSALISSGKIPDGPIEKAIQIDPLSSVKHKNLIPLRKEREQMTAVARDILAVLEPLVREGKVRVTQTSRGVTIEINASVLFAPGDAKLNEDSNLALKAIASVLKNDNHAIQVEGFTDNLPIKNSIFPSNWELSAVRASTVVRLFTENGVDENRMTAVGQGPKLPVGSNDTLEGRARNRRVTVTILAILPEQSVEVPVSVVLDKK</sequence>
<protein>
    <submittedName>
        <fullName evidence="10">Flagellar motor protein MotD</fullName>
    </submittedName>
</protein>
<evidence type="ECO:0000256" key="4">
    <source>
        <dbReference type="ARBA" id="ARBA00022692"/>
    </source>
</evidence>
<dbReference type="KEGG" id="upi:EJG51_001460"/>
<dbReference type="InterPro" id="IPR036737">
    <property type="entry name" value="OmpA-like_sf"/>
</dbReference>
<dbReference type="InterPro" id="IPR050330">
    <property type="entry name" value="Bact_OuterMem_StrucFunc"/>
</dbReference>
<evidence type="ECO:0000256" key="1">
    <source>
        <dbReference type="ARBA" id="ARBA00004162"/>
    </source>
</evidence>
<dbReference type="OrthoDB" id="9815217at2"/>
<dbReference type="AlphaFoldDB" id="A0A6M4A182"/>
<dbReference type="Gene3D" id="3.30.1330.60">
    <property type="entry name" value="OmpA-like domain"/>
    <property type="match status" value="1"/>
</dbReference>
<dbReference type="EMBL" id="CP051152">
    <property type="protein sequence ID" value="QJQ04738.1"/>
    <property type="molecule type" value="Genomic_DNA"/>
</dbReference>
<keyword evidence="5 8" id="KW-1133">Transmembrane helix</keyword>
<keyword evidence="4 8" id="KW-0812">Transmembrane</keyword>
<organism evidence="10 11">
    <name type="scientific">Undibacterium piscinae</name>
    <dbReference type="NCBI Taxonomy" id="2495591"/>
    <lineage>
        <taxon>Bacteria</taxon>
        <taxon>Pseudomonadati</taxon>
        <taxon>Pseudomonadota</taxon>
        <taxon>Betaproteobacteria</taxon>
        <taxon>Burkholderiales</taxon>
        <taxon>Oxalobacteraceae</taxon>
        <taxon>Undibacterium</taxon>
    </lineage>
</organism>
<dbReference type="InterPro" id="IPR025713">
    <property type="entry name" value="MotB-like_N_dom"/>
</dbReference>
<feature type="domain" description="OmpA-like" evidence="9">
    <location>
        <begin position="124"/>
        <end position="244"/>
    </location>
</feature>
<evidence type="ECO:0000256" key="3">
    <source>
        <dbReference type="ARBA" id="ARBA00022475"/>
    </source>
</evidence>
<feature type="transmembrane region" description="Helical" evidence="8">
    <location>
        <begin position="16"/>
        <end position="37"/>
    </location>
</feature>
<keyword evidence="11" id="KW-1185">Reference proteome</keyword>
<name>A0A6M4A182_9BURK</name>
<keyword evidence="3" id="KW-1003">Cell membrane</keyword>
<comment type="subcellular location">
    <subcellularLocation>
        <location evidence="1">Cell membrane</location>
        <topology evidence="1">Single-pass membrane protein</topology>
    </subcellularLocation>
</comment>
<keyword evidence="10" id="KW-0282">Flagellum</keyword>
<accession>A0A6M4A182</accession>
<dbReference type="Pfam" id="PF13677">
    <property type="entry name" value="MotB_plug"/>
    <property type="match status" value="1"/>
</dbReference>
<dbReference type="InterPro" id="IPR006665">
    <property type="entry name" value="OmpA-like"/>
</dbReference>
<evidence type="ECO:0000259" key="9">
    <source>
        <dbReference type="PROSITE" id="PS51123"/>
    </source>
</evidence>
<proteinExistence type="inferred from homology"/>
<dbReference type="NCBIfam" id="NF006541">
    <property type="entry name" value="PRK09038.1"/>
    <property type="match status" value="1"/>
</dbReference>
<dbReference type="PROSITE" id="PS51123">
    <property type="entry name" value="OMPA_2"/>
    <property type="match status" value="1"/>
</dbReference>
<keyword evidence="6 7" id="KW-0472">Membrane</keyword>
<evidence type="ECO:0000256" key="2">
    <source>
        <dbReference type="ARBA" id="ARBA00008914"/>
    </source>
</evidence>